<feature type="domain" description="Major facilitator superfamily (MFS) profile" evidence="8">
    <location>
        <begin position="51"/>
        <end position="546"/>
    </location>
</feature>
<feature type="transmembrane region" description="Helical" evidence="7">
    <location>
        <begin position="354"/>
        <end position="375"/>
    </location>
</feature>
<comment type="similarity">
    <text evidence="2">Belongs to the major facilitator superfamily. TCR/Tet family.</text>
</comment>
<feature type="transmembrane region" description="Helical" evidence="7">
    <location>
        <begin position="46"/>
        <end position="65"/>
    </location>
</feature>
<feature type="transmembrane region" description="Helical" evidence="7">
    <location>
        <begin position="176"/>
        <end position="198"/>
    </location>
</feature>
<dbReference type="PROSITE" id="PS50850">
    <property type="entry name" value="MFS"/>
    <property type="match status" value="1"/>
</dbReference>
<feature type="transmembrane region" description="Helical" evidence="7">
    <location>
        <begin position="141"/>
        <end position="164"/>
    </location>
</feature>
<evidence type="ECO:0000256" key="7">
    <source>
        <dbReference type="SAM" id="Phobius"/>
    </source>
</evidence>
<dbReference type="InterPro" id="IPR036259">
    <property type="entry name" value="MFS_trans_sf"/>
</dbReference>
<feature type="transmembrane region" description="Helical" evidence="7">
    <location>
        <begin position="117"/>
        <end position="134"/>
    </location>
</feature>
<feature type="transmembrane region" description="Helical" evidence="7">
    <location>
        <begin position="205"/>
        <end position="225"/>
    </location>
</feature>
<protein>
    <recommendedName>
        <fullName evidence="8">Major facilitator superfamily (MFS) profile domain-containing protein</fullName>
    </recommendedName>
</protein>
<evidence type="ECO:0000256" key="4">
    <source>
        <dbReference type="ARBA" id="ARBA00022692"/>
    </source>
</evidence>
<feature type="transmembrane region" description="Helical" evidence="7">
    <location>
        <begin position="445"/>
        <end position="468"/>
    </location>
</feature>
<comment type="caution">
    <text evidence="9">The sequence shown here is derived from an EMBL/GenBank/DDBJ whole genome shotgun (WGS) entry which is preliminary data.</text>
</comment>
<dbReference type="PANTHER" id="PTHR23501">
    <property type="entry name" value="MAJOR FACILITATOR SUPERFAMILY"/>
    <property type="match status" value="1"/>
</dbReference>
<feature type="transmembrane region" description="Helical" evidence="7">
    <location>
        <begin position="524"/>
        <end position="542"/>
    </location>
</feature>
<evidence type="ECO:0000313" key="9">
    <source>
        <dbReference type="EMBL" id="RDW89619.1"/>
    </source>
</evidence>
<dbReference type="Pfam" id="PF07690">
    <property type="entry name" value="MFS_1"/>
    <property type="match status" value="1"/>
</dbReference>
<keyword evidence="5 7" id="KW-1133">Transmembrane helix</keyword>
<feature type="transmembrane region" description="Helical" evidence="7">
    <location>
        <begin position="277"/>
        <end position="299"/>
    </location>
</feature>
<keyword evidence="10" id="KW-1185">Reference proteome</keyword>
<dbReference type="GO" id="GO:0022857">
    <property type="term" value="F:transmembrane transporter activity"/>
    <property type="evidence" value="ECO:0007669"/>
    <property type="project" value="InterPro"/>
</dbReference>
<keyword evidence="6 7" id="KW-0472">Membrane</keyword>
<feature type="transmembrane region" description="Helical" evidence="7">
    <location>
        <begin position="411"/>
        <end position="433"/>
    </location>
</feature>
<evidence type="ECO:0000256" key="3">
    <source>
        <dbReference type="ARBA" id="ARBA00022448"/>
    </source>
</evidence>
<evidence type="ECO:0000256" key="5">
    <source>
        <dbReference type="ARBA" id="ARBA00022989"/>
    </source>
</evidence>
<evidence type="ECO:0000256" key="2">
    <source>
        <dbReference type="ARBA" id="ARBA00007520"/>
    </source>
</evidence>
<keyword evidence="3" id="KW-0813">Transport</keyword>
<dbReference type="Gene3D" id="1.20.1250.20">
    <property type="entry name" value="MFS general substrate transporter like domains"/>
    <property type="match status" value="1"/>
</dbReference>
<dbReference type="EMBL" id="PDLM01000001">
    <property type="protein sequence ID" value="RDW89619.1"/>
    <property type="molecule type" value="Genomic_DNA"/>
</dbReference>
<gene>
    <name evidence="9" type="ORF">BP6252_01651</name>
</gene>
<evidence type="ECO:0000259" key="8">
    <source>
        <dbReference type="PROSITE" id="PS50850"/>
    </source>
</evidence>
<reference evidence="9 10" key="1">
    <citation type="journal article" date="2018" name="IMA Fungus">
        <title>IMA Genome-F 9: Draft genome sequence of Annulohypoxylon stygium, Aspergillus mulundensis, Berkeleyomyces basicola (syn. Thielaviopsis basicola), Ceratocystis smalleyi, two Cercospora beticola strains, Coleophoma cylindrospora, Fusarium fracticaudum, Phialophora cf. hyalina, and Morchella septimelata.</title>
        <authorList>
            <person name="Wingfield B.D."/>
            <person name="Bills G.F."/>
            <person name="Dong Y."/>
            <person name="Huang W."/>
            <person name="Nel W.J."/>
            <person name="Swalarsk-Parry B.S."/>
            <person name="Vaghefi N."/>
            <person name="Wilken P.M."/>
            <person name="An Z."/>
            <person name="de Beer Z.W."/>
            <person name="De Vos L."/>
            <person name="Chen L."/>
            <person name="Duong T.A."/>
            <person name="Gao Y."/>
            <person name="Hammerbacher A."/>
            <person name="Kikkert J.R."/>
            <person name="Li Y."/>
            <person name="Li H."/>
            <person name="Li K."/>
            <person name="Li Q."/>
            <person name="Liu X."/>
            <person name="Ma X."/>
            <person name="Naidoo K."/>
            <person name="Pethybridge S.J."/>
            <person name="Sun J."/>
            <person name="Steenkamp E.T."/>
            <person name="van der Nest M.A."/>
            <person name="van Wyk S."/>
            <person name="Wingfield M.J."/>
            <person name="Xiong C."/>
            <person name="Yue Q."/>
            <person name="Zhang X."/>
        </authorList>
    </citation>
    <scope>NUCLEOTIDE SEQUENCE [LARGE SCALE GENOMIC DNA]</scope>
    <source>
        <strain evidence="9 10">BP6252</strain>
    </source>
</reference>
<comment type="subcellular location">
    <subcellularLocation>
        <location evidence="1">Membrane</location>
        <topology evidence="1">Multi-pass membrane protein</topology>
    </subcellularLocation>
</comment>
<dbReference type="InterPro" id="IPR011701">
    <property type="entry name" value="MFS"/>
</dbReference>
<dbReference type="GO" id="GO:0005886">
    <property type="term" value="C:plasma membrane"/>
    <property type="evidence" value="ECO:0007669"/>
    <property type="project" value="TreeGrafter"/>
</dbReference>
<organism evidence="9 10">
    <name type="scientific">Coleophoma cylindrospora</name>
    <dbReference type="NCBI Taxonomy" id="1849047"/>
    <lineage>
        <taxon>Eukaryota</taxon>
        <taxon>Fungi</taxon>
        <taxon>Dikarya</taxon>
        <taxon>Ascomycota</taxon>
        <taxon>Pezizomycotina</taxon>
        <taxon>Leotiomycetes</taxon>
        <taxon>Helotiales</taxon>
        <taxon>Dermateaceae</taxon>
        <taxon>Coleophoma</taxon>
    </lineage>
</organism>
<dbReference type="AlphaFoldDB" id="A0A3D8STI8"/>
<proteinExistence type="inferred from homology"/>
<dbReference type="PANTHER" id="PTHR23501:SF12">
    <property type="entry name" value="MAJOR FACILITATOR SUPERFAMILY (MFS) PROFILE DOMAIN-CONTAINING PROTEIN-RELATED"/>
    <property type="match status" value="1"/>
</dbReference>
<feature type="transmembrane region" description="Helical" evidence="7">
    <location>
        <begin position="86"/>
        <end position="111"/>
    </location>
</feature>
<dbReference type="SUPFAM" id="SSF103473">
    <property type="entry name" value="MFS general substrate transporter"/>
    <property type="match status" value="1"/>
</dbReference>
<sequence length="555" mass="59182">MSSTTLPGEQTPPTMASSLDLEKLDVELPASSVPEAAEYVRPISNVRWYLVCLGLYLSALLYGLDTTIAADVQGPILQSLGEIEKLAWVGIGFPMGSVSIILLVGCCYGLFDIKYLVIASLVVFEIGSAICGAAQNMNMMIVGRVIAGMGGAGMYLGALTYISIFTSVRERPIYNALIGLCWGSGAILGPVIGGGFAVSSATWRWAFYINLPLAAAVAPIFFFLVPNFNPAPDRSTREKLAQLDWVGAILNAAVFTIFQVVLTFAGSTWKWDSAGPITLWIVLGVATVLYAVQQTFSIFTTPERRLFPVQFLKSRTMLLLYFATAACSTGLSIGVYYIPLFFQFTRGDSAIQAAVRLLPYICLVIFCIMLSGALLPVFGRYQPFFVLTGILLVVGGALMHTVTANTSPSTIYGYEVLMAIGAGLSMQIGYSIVVVKVAPHEIAAAIGYMNVAQIGSMAIGLSIGGSILQNRGFINLRDALSAYHFSEQELRAALGGAQSVILQGGDAQVRTLAIEAIAKTLQSLWILTIVAGAVALVSGVFMKREKLVLAMTAGG</sequence>
<dbReference type="Proteomes" id="UP000256645">
    <property type="component" value="Unassembled WGS sequence"/>
</dbReference>
<keyword evidence="4 7" id="KW-0812">Transmembrane</keyword>
<evidence type="ECO:0000256" key="6">
    <source>
        <dbReference type="ARBA" id="ARBA00023136"/>
    </source>
</evidence>
<feature type="transmembrane region" description="Helical" evidence="7">
    <location>
        <begin position="319"/>
        <end position="342"/>
    </location>
</feature>
<feature type="transmembrane region" description="Helical" evidence="7">
    <location>
        <begin position="381"/>
        <end position="399"/>
    </location>
</feature>
<dbReference type="InterPro" id="IPR020846">
    <property type="entry name" value="MFS_dom"/>
</dbReference>
<accession>A0A3D8STI8</accession>
<evidence type="ECO:0000313" key="10">
    <source>
        <dbReference type="Proteomes" id="UP000256645"/>
    </source>
</evidence>
<feature type="transmembrane region" description="Helical" evidence="7">
    <location>
        <begin position="245"/>
        <end position="265"/>
    </location>
</feature>
<name>A0A3D8STI8_9HELO</name>
<dbReference type="OrthoDB" id="10021397at2759"/>
<evidence type="ECO:0000256" key="1">
    <source>
        <dbReference type="ARBA" id="ARBA00004141"/>
    </source>
</evidence>